<feature type="compositionally biased region" description="Low complexity" evidence="7">
    <location>
        <begin position="556"/>
        <end position="570"/>
    </location>
</feature>
<dbReference type="STRING" id="1160497.A0A1L9VNT5"/>
<evidence type="ECO:0000256" key="3">
    <source>
        <dbReference type="ARBA" id="ARBA00022771"/>
    </source>
</evidence>
<dbReference type="EMBL" id="KV878894">
    <property type="protein sequence ID" value="OJJ85587.1"/>
    <property type="molecule type" value="Genomic_DNA"/>
</dbReference>
<dbReference type="GeneID" id="34456642"/>
<accession>A0A1L9VNT5</accession>
<feature type="compositionally biased region" description="Low complexity" evidence="7">
    <location>
        <begin position="330"/>
        <end position="340"/>
    </location>
</feature>
<dbReference type="VEuPathDB" id="FungiDB:ASPGLDRAFT_123217"/>
<gene>
    <name evidence="9" type="ORF">ASPGLDRAFT_123217</name>
</gene>
<feature type="region of interest" description="Disordered" evidence="7">
    <location>
        <begin position="612"/>
        <end position="691"/>
    </location>
</feature>
<protein>
    <recommendedName>
        <fullName evidence="8">C2H2-type domain-containing protein</fullName>
    </recommendedName>
</protein>
<dbReference type="FunFam" id="3.30.160.60:FF:001649">
    <property type="entry name" value="C2H2 transcription factor Swi5"/>
    <property type="match status" value="1"/>
</dbReference>
<keyword evidence="3 6" id="KW-0863">Zinc-finger</keyword>
<reference evidence="10" key="1">
    <citation type="journal article" date="2017" name="Genome Biol.">
        <title>Comparative genomics reveals high biological diversity and specific adaptations in the industrially and medically important fungal genus Aspergillus.</title>
        <authorList>
            <person name="de Vries R.P."/>
            <person name="Riley R."/>
            <person name="Wiebenga A."/>
            <person name="Aguilar-Osorio G."/>
            <person name="Amillis S."/>
            <person name="Uchima C.A."/>
            <person name="Anderluh G."/>
            <person name="Asadollahi M."/>
            <person name="Askin M."/>
            <person name="Barry K."/>
            <person name="Battaglia E."/>
            <person name="Bayram O."/>
            <person name="Benocci T."/>
            <person name="Braus-Stromeyer S.A."/>
            <person name="Caldana C."/>
            <person name="Canovas D."/>
            <person name="Cerqueira G.C."/>
            <person name="Chen F."/>
            <person name="Chen W."/>
            <person name="Choi C."/>
            <person name="Clum A."/>
            <person name="Dos Santos R.A."/>
            <person name="Damasio A.R."/>
            <person name="Diallinas G."/>
            <person name="Emri T."/>
            <person name="Fekete E."/>
            <person name="Flipphi M."/>
            <person name="Freyberg S."/>
            <person name="Gallo A."/>
            <person name="Gournas C."/>
            <person name="Habgood R."/>
            <person name="Hainaut M."/>
            <person name="Harispe M.L."/>
            <person name="Henrissat B."/>
            <person name="Hilden K.S."/>
            <person name="Hope R."/>
            <person name="Hossain A."/>
            <person name="Karabika E."/>
            <person name="Karaffa L."/>
            <person name="Karanyi Z."/>
            <person name="Krasevec N."/>
            <person name="Kuo A."/>
            <person name="Kusch H."/>
            <person name="LaButti K."/>
            <person name="Lagendijk E.L."/>
            <person name="Lapidus A."/>
            <person name="Levasseur A."/>
            <person name="Lindquist E."/>
            <person name="Lipzen A."/>
            <person name="Logrieco A.F."/>
            <person name="MacCabe A."/>
            <person name="Maekelae M.R."/>
            <person name="Malavazi I."/>
            <person name="Melin P."/>
            <person name="Meyer V."/>
            <person name="Mielnichuk N."/>
            <person name="Miskei M."/>
            <person name="Molnar A.P."/>
            <person name="Mule G."/>
            <person name="Ngan C.Y."/>
            <person name="Orejas M."/>
            <person name="Orosz E."/>
            <person name="Ouedraogo J.P."/>
            <person name="Overkamp K.M."/>
            <person name="Park H.-S."/>
            <person name="Perrone G."/>
            <person name="Piumi F."/>
            <person name="Punt P.J."/>
            <person name="Ram A.F."/>
            <person name="Ramon A."/>
            <person name="Rauscher S."/>
            <person name="Record E."/>
            <person name="Riano-Pachon D.M."/>
            <person name="Robert V."/>
            <person name="Roehrig J."/>
            <person name="Ruller R."/>
            <person name="Salamov A."/>
            <person name="Salih N.S."/>
            <person name="Samson R.A."/>
            <person name="Sandor E."/>
            <person name="Sanguinetti M."/>
            <person name="Schuetze T."/>
            <person name="Sepcic K."/>
            <person name="Shelest E."/>
            <person name="Sherlock G."/>
            <person name="Sophianopoulou V."/>
            <person name="Squina F.M."/>
            <person name="Sun H."/>
            <person name="Susca A."/>
            <person name="Todd R.B."/>
            <person name="Tsang A."/>
            <person name="Unkles S.E."/>
            <person name="van de Wiele N."/>
            <person name="van Rossen-Uffink D."/>
            <person name="Oliveira J.V."/>
            <person name="Vesth T.C."/>
            <person name="Visser J."/>
            <person name="Yu J.-H."/>
            <person name="Zhou M."/>
            <person name="Andersen M.R."/>
            <person name="Archer D.B."/>
            <person name="Baker S.E."/>
            <person name="Benoit I."/>
            <person name="Brakhage A.A."/>
            <person name="Braus G.H."/>
            <person name="Fischer R."/>
            <person name="Frisvad J.C."/>
            <person name="Goldman G.H."/>
            <person name="Houbraken J."/>
            <person name="Oakley B."/>
            <person name="Pocsi I."/>
            <person name="Scazzocchio C."/>
            <person name="Seiboth B."/>
            <person name="vanKuyk P.A."/>
            <person name="Wortman J."/>
            <person name="Dyer P.S."/>
            <person name="Grigoriev I.V."/>
        </authorList>
    </citation>
    <scope>NUCLEOTIDE SEQUENCE [LARGE SCALE GENOMIC DNA]</scope>
    <source>
        <strain evidence="10">CBS 516.65</strain>
    </source>
</reference>
<feature type="compositionally biased region" description="Polar residues" evidence="7">
    <location>
        <begin position="670"/>
        <end position="683"/>
    </location>
</feature>
<feature type="compositionally biased region" description="Basic and acidic residues" evidence="7">
    <location>
        <begin position="1"/>
        <end position="14"/>
    </location>
</feature>
<dbReference type="InterPro" id="IPR050826">
    <property type="entry name" value="Krueppel_C2H2_ZnFinger"/>
</dbReference>
<feature type="compositionally biased region" description="Basic and acidic residues" evidence="7">
    <location>
        <begin position="535"/>
        <end position="553"/>
    </location>
</feature>
<feature type="domain" description="C2H2-type" evidence="8">
    <location>
        <begin position="462"/>
        <end position="489"/>
    </location>
</feature>
<dbReference type="GO" id="GO:0008270">
    <property type="term" value="F:zinc ion binding"/>
    <property type="evidence" value="ECO:0007669"/>
    <property type="project" value="UniProtKB-KW"/>
</dbReference>
<feature type="region of interest" description="Disordered" evidence="7">
    <location>
        <begin position="524"/>
        <end position="573"/>
    </location>
</feature>
<evidence type="ECO:0000256" key="5">
    <source>
        <dbReference type="ARBA" id="ARBA00023242"/>
    </source>
</evidence>
<dbReference type="Gene3D" id="3.30.160.60">
    <property type="entry name" value="Classic Zinc Finger"/>
    <property type="match status" value="3"/>
</dbReference>
<evidence type="ECO:0000259" key="8">
    <source>
        <dbReference type="PROSITE" id="PS50157"/>
    </source>
</evidence>
<dbReference type="InterPro" id="IPR013087">
    <property type="entry name" value="Znf_C2H2_type"/>
</dbReference>
<feature type="region of interest" description="Disordered" evidence="7">
    <location>
        <begin position="1"/>
        <end position="30"/>
    </location>
</feature>
<evidence type="ECO:0000313" key="10">
    <source>
        <dbReference type="Proteomes" id="UP000184300"/>
    </source>
</evidence>
<keyword evidence="5" id="KW-0539">Nucleus</keyword>
<keyword evidence="10" id="KW-1185">Reference proteome</keyword>
<evidence type="ECO:0000256" key="6">
    <source>
        <dbReference type="PROSITE-ProRule" id="PRU00042"/>
    </source>
</evidence>
<evidence type="ECO:0000256" key="7">
    <source>
        <dbReference type="SAM" id="MobiDB-lite"/>
    </source>
</evidence>
<organism evidence="9 10">
    <name type="scientific">Aspergillus glaucus CBS 516.65</name>
    <dbReference type="NCBI Taxonomy" id="1160497"/>
    <lineage>
        <taxon>Eukaryota</taxon>
        <taxon>Fungi</taxon>
        <taxon>Dikarya</taxon>
        <taxon>Ascomycota</taxon>
        <taxon>Pezizomycotina</taxon>
        <taxon>Eurotiomycetes</taxon>
        <taxon>Eurotiomycetidae</taxon>
        <taxon>Eurotiales</taxon>
        <taxon>Aspergillaceae</taxon>
        <taxon>Aspergillus</taxon>
        <taxon>Aspergillus subgen. Aspergillus</taxon>
    </lineage>
</organism>
<proteinExistence type="predicted"/>
<dbReference type="RefSeq" id="XP_022402285.1">
    <property type="nucleotide sequence ID" value="XM_022540381.1"/>
</dbReference>
<dbReference type="FunFam" id="3.30.160.60:FF:000504">
    <property type="entry name" value="C2H2 transcription factor swi5"/>
    <property type="match status" value="1"/>
</dbReference>
<name>A0A1L9VNT5_ASPGL</name>
<evidence type="ECO:0000256" key="1">
    <source>
        <dbReference type="ARBA" id="ARBA00022723"/>
    </source>
</evidence>
<feature type="region of interest" description="Disordered" evidence="7">
    <location>
        <begin position="203"/>
        <end position="230"/>
    </location>
</feature>
<keyword evidence="1" id="KW-0479">Metal-binding</keyword>
<feature type="compositionally biased region" description="Basic residues" evidence="7">
    <location>
        <begin position="524"/>
        <end position="534"/>
    </location>
</feature>
<feature type="domain" description="C2H2-type" evidence="8">
    <location>
        <begin position="432"/>
        <end position="461"/>
    </location>
</feature>
<dbReference type="AlphaFoldDB" id="A0A1L9VNT5"/>
<dbReference type="Proteomes" id="UP000184300">
    <property type="component" value="Unassembled WGS sequence"/>
</dbReference>
<feature type="compositionally biased region" description="Polar residues" evidence="7">
    <location>
        <begin position="203"/>
        <end position="223"/>
    </location>
</feature>
<dbReference type="PANTHER" id="PTHR24377">
    <property type="entry name" value="IP01015P-RELATED"/>
    <property type="match status" value="1"/>
</dbReference>
<feature type="compositionally biased region" description="Low complexity" evidence="7">
    <location>
        <begin position="373"/>
        <end position="387"/>
    </location>
</feature>
<dbReference type="SMART" id="SM00355">
    <property type="entry name" value="ZnF_C2H2"/>
    <property type="match status" value="2"/>
</dbReference>
<dbReference type="OrthoDB" id="8117402at2759"/>
<evidence type="ECO:0000256" key="2">
    <source>
        <dbReference type="ARBA" id="ARBA00022737"/>
    </source>
</evidence>
<evidence type="ECO:0000313" key="9">
    <source>
        <dbReference type="EMBL" id="OJJ85587.1"/>
    </source>
</evidence>
<dbReference type="InterPro" id="IPR036236">
    <property type="entry name" value="Znf_C2H2_sf"/>
</dbReference>
<feature type="region of interest" description="Disordered" evidence="7">
    <location>
        <begin position="277"/>
        <end position="391"/>
    </location>
</feature>
<dbReference type="SUPFAM" id="SSF57667">
    <property type="entry name" value="beta-beta-alpha zinc fingers"/>
    <property type="match status" value="2"/>
</dbReference>
<keyword evidence="4" id="KW-0862">Zinc</keyword>
<sequence>MLSDSHGGHLQERQRQHRRQISTPTALEAAKVPSIPAPALQRLNAHRRGQSLDTRAFQMQQRAQAMQDGNLSFTNQGTVHQQPQPHNVLREVQQQRLARQGHQMYPANSTSVPLMPDCHAFSQGDLHMPANQDNNENHQSAAYIEAQLNLNFNLMQQQQQLLRSQTFPGNNAQMAAWDMYPQRTLAPQANVVPQDMRRLSAQSDTIPNSQRPLTPAHENSNTRYLPITPATTPFKKSMDVVPYNTEVQSSPTKEQCLSVPEAVKASYMQRARSLQGVVGTSSSQKFDLPSPPNTATFELDSFDTFNGQQQDSRSEKSESQSSSHRKHIPSLSASSSFYSSPEIAPMPSSPAGENERPRRVPIHPATPSHKRMSSTATTASSTPSKPKLSPRVASIDNLNLDDRVHASINQTGVTIDEIASYISGPDPKDGKWVCLHPGCERRFGRKENIKSHVQTHLGDRQYKCDHCSKCFVRGHDLKRHAKIHTGDKPYECLCGNVFARHDALTRHRQRGMCIGGYKGIVRKTTKRGRPKKHRPEMEERQDKACRTRERIAEKTSSSSSVSGSSNFSCSTPPSEVFENMSLRGSSPINGPMFHTPNYSALPPEAFTFTPPASPGCSTGNKPSPHCNPRSLTPCTEDEMLPSKQSMQKIDEGPSLPFITDAESCRYPDASRSSNDNNLSSPHTAPTLADSTHESDLDIFINQDATTTTTTTTSGFDNDFPPLTDASMAAFPDYVNTAALDGPGMDFFPGKTFTTAPAMDDDFFSFHLHDEQPSEFFMA</sequence>
<dbReference type="PROSITE" id="PS00028">
    <property type="entry name" value="ZINC_FINGER_C2H2_1"/>
    <property type="match status" value="2"/>
</dbReference>
<dbReference type="Pfam" id="PF00096">
    <property type="entry name" value="zf-C2H2"/>
    <property type="match status" value="1"/>
</dbReference>
<evidence type="ECO:0000256" key="4">
    <source>
        <dbReference type="ARBA" id="ARBA00022833"/>
    </source>
</evidence>
<keyword evidence="2" id="KW-0677">Repeat</keyword>
<dbReference type="PROSITE" id="PS50157">
    <property type="entry name" value="ZINC_FINGER_C2H2_2"/>
    <property type="match status" value="2"/>
</dbReference>